<evidence type="ECO:0000256" key="2">
    <source>
        <dbReference type="ARBA" id="ARBA00022679"/>
    </source>
</evidence>
<dbReference type="RefSeq" id="WP_138302701.1">
    <property type="nucleotide sequence ID" value="NZ_JACLYY010000008.1"/>
</dbReference>
<evidence type="ECO:0000256" key="3">
    <source>
        <dbReference type="ARBA" id="ARBA00022737"/>
    </source>
</evidence>
<evidence type="ECO:0000256" key="4">
    <source>
        <dbReference type="ARBA" id="ARBA00023315"/>
    </source>
</evidence>
<keyword evidence="2 5" id="KW-0808">Transferase</keyword>
<evidence type="ECO:0000259" key="6">
    <source>
        <dbReference type="SMART" id="SM01266"/>
    </source>
</evidence>
<comment type="similarity">
    <text evidence="1 5">Belongs to the transferase hexapeptide repeat family.</text>
</comment>
<dbReference type="InterPro" id="IPR039369">
    <property type="entry name" value="LacA-like"/>
</dbReference>
<dbReference type="Proteomes" id="UP000716906">
    <property type="component" value="Unassembled WGS sequence"/>
</dbReference>
<keyword evidence="8" id="KW-1185">Reference proteome</keyword>
<sequence length="205" mass="22787">MDREAEKKMHGGALYLPTDGDLLEEQAACLDLLYEYNHLKPSRGEEKRALLEKMFAQIGEGCYIETPFYANWGGRHVHFGSHIYANFNLTMVDDTHIYVGDHTMIGPNVIIAAGSHPVFPSLREQEYQFNMPVHVGKNCWIGAGAILLPGVTVGDNTVIGAGSVVTKDIPADVVAAGNPCRVMRPIGERDREFYFRDRRIDPGLL</sequence>
<dbReference type="InterPro" id="IPR018357">
    <property type="entry name" value="Hexapep_transf_CS"/>
</dbReference>
<keyword evidence="4 5" id="KW-0012">Acyltransferase</keyword>
<dbReference type="CDD" id="cd03357">
    <property type="entry name" value="LbH_MAT_GAT"/>
    <property type="match status" value="1"/>
</dbReference>
<dbReference type="InterPro" id="IPR024688">
    <property type="entry name" value="Mac_dom"/>
</dbReference>
<evidence type="ECO:0000256" key="5">
    <source>
        <dbReference type="RuleBase" id="RU367021"/>
    </source>
</evidence>
<reference evidence="7 8" key="1">
    <citation type="journal article" date="2021" name="Sci. Rep.">
        <title>The distribution of antibiotic resistance genes in chicken gut microbiota commensals.</title>
        <authorList>
            <person name="Juricova H."/>
            <person name="Matiasovicova J."/>
            <person name="Kubasova T."/>
            <person name="Cejkova D."/>
            <person name="Rychlik I."/>
        </authorList>
    </citation>
    <scope>NUCLEOTIDE SEQUENCE [LARGE SCALE GENOMIC DNA]</scope>
    <source>
        <strain evidence="7 8">An773</strain>
    </source>
</reference>
<dbReference type="Pfam" id="PF12464">
    <property type="entry name" value="Mac"/>
    <property type="match status" value="1"/>
</dbReference>
<dbReference type="InterPro" id="IPR011004">
    <property type="entry name" value="Trimer_LpxA-like_sf"/>
</dbReference>
<accession>A0ABS2E9I2</accession>
<dbReference type="PANTHER" id="PTHR43017:SF1">
    <property type="entry name" value="ACETYLTRANSFERASE YJL218W-RELATED"/>
    <property type="match status" value="1"/>
</dbReference>
<protein>
    <recommendedName>
        <fullName evidence="5">Acetyltransferase</fullName>
        <ecNumber evidence="5">2.3.1.-</ecNumber>
    </recommendedName>
</protein>
<dbReference type="Gene3D" id="2.160.10.10">
    <property type="entry name" value="Hexapeptide repeat proteins"/>
    <property type="match status" value="1"/>
</dbReference>
<dbReference type="SMART" id="SM01266">
    <property type="entry name" value="Mac"/>
    <property type="match status" value="1"/>
</dbReference>
<organism evidence="7 8">
    <name type="scientific">Faecalicatena fissicatena</name>
    <dbReference type="NCBI Taxonomy" id="290055"/>
    <lineage>
        <taxon>Bacteria</taxon>
        <taxon>Bacillati</taxon>
        <taxon>Bacillota</taxon>
        <taxon>Clostridia</taxon>
        <taxon>Lachnospirales</taxon>
        <taxon>Lachnospiraceae</taxon>
        <taxon>Faecalicatena</taxon>
    </lineage>
</organism>
<evidence type="ECO:0000313" key="8">
    <source>
        <dbReference type="Proteomes" id="UP000716906"/>
    </source>
</evidence>
<keyword evidence="3" id="KW-0677">Repeat</keyword>
<dbReference type="SUPFAM" id="SSF51161">
    <property type="entry name" value="Trimeric LpxA-like enzymes"/>
    <property type="match status" value="1"/>
</dbReference>
<proteinExistence type="inferred from homology"/>
<dbReference type="Pfam" id="PF00132">
    <property type="entry name" value="Hexapep"/>
    <property type="match status" value="1"/>
</dbReference>
<dbReference type="EMBL" id="JACLYY010000008">
    <property type="protein sequence ID" value="MBM6738283.1"/>
    <property type="molecule type" value="Genomic_DNA"/>
</dbReference>
<dbReference type="PANTHER" id="PTHR43017">
    <property type="entry name" value="GALACTOSIDE O-ACETYLTRANSFERASE"/>
    <property type="match status" value="1"/>
</dbReference>
<name>A0ABS2E9I2_9FIRM</name>
<dbReference type="InterPro" id="IPR001451">
    <property type="entry name" value="Hexapep"/>
</dbReference>
<dbReference type="EC" id="2.3.1.-" evidence="5"/>
<evidence type="ECO:0000313" key="7">
    <source>
        <dbReference type="EMBL" id="MBM6738283.1"/>
    </source>
</evidence>
<gene>
    <name evidence="7" type="ORF">H7U36_09260</name>
</gene>
<comment type="caution">
    <text evidence="7">The sequence shown here is derived from an EMBL/GenBank/DDBJ whole genome shotgun (WGS) entry which is preliminary data.</text>
</comment>
<feature type="domain" description="Maltose/galactoside acetyltransferase" evidence="6">
    <location>
        <begin position="6"/>
        <end position="60"/>
    </location>
</feature>
<dbReference type="PROSITE" id="PS00101">
    <property type="entry name" value="HEXAPEP_TRANSFERASES"/>
    <property type="match status" value="1"/>
</dbReference>
<evidence type="ECO:0000256" key="1">
    <source>
        <dbReference type="ARBA" id="ARBA00007274"/>
    </source>
</evidence>